<keyword evidence="4" id="KW-1185">Reference proteome</keyword>
<feature type="region of interest" description="Disordered" evidence="1">
    <location>
        <begin position="79"/>
        <end position="106"/>
    </location>
</feature>
<gene>
    <name evidence="2" type="ORF">RRG08_036648</name>
    <name evidence="3" type="ORF">RRG08_062906</name>
</gene>
<evidence type="ECO:0000313" key="2">
    <source>
        <dbReference type="EMBL" id="KAK3786543.1"/>
    </source>
</evidence>
<evidence type="ECO:0000256" key="1">
    <source>
        <dbReference type="SAM" id="MobiDB-lite"/>
    </source>
</evidence>
<dbReference type="Proteomes" id="UP001283361">
    <property type="component" value="Unassembled WGS sequence"/>
</dbReference>
<sequence>MKNINHTHNRTSHAPINTHSNPPTQPTHKRGQLDWNSLTGTDFLRQEKKNMTLGDLPSDLCGVTLVYAQASHSLSAQVAGTTSHQRPSAHACPSLTLGLGRGDPTVRRSRHRLSLASQYTRMPLTHFVLPRTSSRTASH</sequence>
<dbReference type="EMBL" id="JAWDGP010001955">
    <property type="protein sequence ID" value="KAK3786543.1"/>
    <property type="molecule type" value="Genomic_DNA"/>
</dbReference>
<feature type="compositionally biased region" description="Basic residues" evidence="1">
    <location>
        <begin position="1"/>
        <end position="11"/>
    </location>
</feature>
<feature type="compositionally biased region" description="Polar residues" evidence="1">
    <location>
        <begin position="12"/>
        <end position="22"/>
    </location>
</feature>
<evidence type="ECO:0000313" key="4">
    <source>
        <dbReference type="Proteomes" id="UP001283361"/>
    </source>
</evidence>
<name>A0AAE1B0D5_9GAST</name>
<comment type="caution">
    <text evidence="3">The sequence shown here is derived from an EMBL/GenBank/DDBJ whole genome shotgun (WGS) entry which is preliminary data.</text>
</comment>
<accession>A0AAE1B0D5</accession>
<reference evidence="3" key="1">
    <citation type="journal article" date="2023" name="G3 (Bethesda)">
        <title>A reference genome for the long-term kleptoplast-retaining sea slug Elysia crispata morphotype clarki.</title>
        <authorList>
            <person name="Eastman K.E."/>
            <person name="Pendleton A.L."/>
            <person name="Shaikh M.A."/>
            <person name="Suttiyut T."/>
            <person name="Ogas R."/>
            <person name="Tomko P."/>
            <person name="Gavelis G."/>
            <person name="Widhalm J.R."/>
            <person name="Wisecaver J.H."/>
        </authorList>
    </citation>
    <scope>NUCLEOTIDE SEQUENCE</scope>
    <source>
        <strain evidence="3">ECLA1</strain>
    </source>
</reference>
<evidence type="ECO:0000313" key="3">
    <source>
        <dbReference type="EMBL" id="KAK3797360.1"/>
    </source>
</evidence>
<organism evidence="3 4">
    <name type="scientific">Elysia crispata</name>
    <name type="common">lettuce slug</name>
    <dbReference type="NCBI Taxonomy" id="231223"/>
    <lineage>
        <taxon>Eukaryota</taxon>
        <taxon>Metazoa</taxon>
        <taxon>Spiralia</taxon>
        <taxon>Lophotrochozoa</taxon>
        <taxon>Mollusca</taxon>
        <taxon>Gastropoda</taxon>
        <taxon>Heterobranchia</taxon>
        <taxon>Euthyneura</taxon>
        <taxon>Panpulmonata</taxon>
        <taxon>Sacoglossa</taxon>
        <taxon>Placobranchoidea</taxon>
        <taxon>Plakobranchidae</taxon>
        <taxon>Elysia</taxon>
    </lineage>
</organism>
<dbReference type="EMBL" id="JAWDGP010000770">
    <property type="protein sequence ID" value="KAK3797360.1"/>
    <property type="molecule type" value="Genomic_DNA"/>
</dbReference>
<dbReference type="AlphaFoldDB" id="A0AAE1B0D5"/>
<feature type="region of interest" description="Disordered" evidence="1">
    <location>
        <begin position="1"/>
        <end position="35"/>
    </location>
</feature>
<protein>
    <submittedName>
        <fullName evidence="3">Uncharacterized protein</fullName>
    </submittedName>
</protein>
<proteinExistence type="predicted"/>